<evidence type="ECO:0000256" key="5">
    <source>
        <dbReference type="PROSITE-ProRule" id="PRU00108"/>
    </source>
</evidence>
<dbReference type="CDD" id="cd00086">
    <property type="entry name" value="homeodomain"/>
    <property type="match status" value="1"/>
</dbReference>
<dbReference type="InterPro" id="IPR020479">
    <property type="entry name" value="HD_metazoa"/>
</dbReference>
<dbReference type="SUPFAM" id="SSF48208">
    <property type="entry name" value="Six-hairpin glycosidases"/>
    <property type="match status" value="1"/>
</dbReference>
<keyword evidence="3 5" id="KW-0371">Homeobox</keyword>
<dbReference type="GO" id="GO:0003677">
    <property type="term" value="F:DNA binding"/>
    <property type="evidence" value="ECO:0007669"/>
    <property type="project" value="UniProtKB-UniRule"/>
</dbReference>
<evidence type="ECO:0000256" key="3">
    <source>
        <dbReference type="ARBA" id="ARBA00023155"/>
    </source>
</evidence>
<evidence type="ECO:0000256" key="4">
    <source>
        <dbReference type="ARBA" id="ARBA00023242"/>
    </source>
</evidence>
<dbReference type="InterPro" id="IPR008928">
    <property type="entry name" value="6-hairpin_glycosidase_sf"/>
</dbReference>
<keyword evidence="2 5" id="KW-0238">DNA-binding</keyword>
<dbReference type="Pfam" id="PF06202">
    <property type="entry name" value="GDE_C"/>
    <property type="match status" value="1"/>
</dbReference>
<dbReference type="GO" id="GO:0005980">
    <property type="term" value="P:glycogen catabolic process"/>
    <property type="evidence" value="ECO:0007669"/>
    <property type="project" value="InterPro"/>
</dbReference>
<dbReference type="PANTHER" id="PTHR10569:SF2">
    <property type="entry name" value="GLYCOGEN DEBRANCHING ENZYME"/>
    <property type="match status" value="1"/>
</dbReference>
<dbReference type="GO" id="GO:0004135">
    <property type="term" value="F:amylo-alpha-1,6-glucosidase activity"/>
    <property type="evidence" value="ECO:0007669"/>
    <property type="project" value="InterPro"/>
</dbReference>
<dbReference type="EMBL" id="CAJPVJ010017856">
    <property type="protein sequence ID" value="CAG2176770.1"/>
    <property type="molecule type" value="Genomic_DNA"/>
</dbReference>
<dbReference type="GO" id="GO:0000981">
    <property type="term" value="F:DNA-binding transcription factor activity, RNA polymerase II-specific"/>
    <property type="evidence" value="ECO:0007669"/>
    <property type="project" value="InterPro"/>
</dbReference>
<protein>
    <recommendedName>
        <fullName evidence="7">Homeobox domain-containing protein</fullName>
    </recommendedName>
</protein>
<feature type="DNA-binding region" description="Homeobox" evidence="5">
    <location>
        <begin position="271"/>
        <end position="330"/>
    </location>
</feature>
<feature type="domain" description="Homeobox" evidence="7">
    <location>
        <begin position="269"/>
        <end position="329"/>
    </location>
</feature>
<dbReference type="GO" id="GO:0005634">
    <property type="term" value="C:nucleus"/>
    <property type="evidence" value="ECO:0007669"/>
    <property type="project" value="UniProtKB-SubCell"/>
</dbReference>
<dbReference type="InterPro" id="IPR001356">
    <property type="entry name" value="HD"/>
</dbReference>
<dbReference type="SUPFAM" id="SSF46689">
    <property type="entry name" value="Homeodomain-like"/>
    <property type="match status" value="1"/>
</dbReference>
<organism evidence="8">
    <name type="scientific">Oppiella nova</name>
    <dbReference type="NCBI Taxonomy" id="334625"/>
    <lineage>
        <taxon>Eukaryota</taxon>
        <taxon>Metazoa</taxon>
        <taxon>Ecdysozoa</taxon>
        <taxon>Arthropoda</taxon>
        <taxon>Chelicerata</taxon>
        <taxon>Arachnida</taxon>
        <taxon>Acari</taxon>
        <taxon>Acariformes</taxon>
        <taxon>Sarcoptiformes</taxon>
        <taxon>Oribatida</taxon>
        <taxon>Brachypylina</taxon>
        <taxon>Oppioidea</taxon>
        <taxon>Oppiidae</taxon>
        <taxon>Oppiella</taxon>
    </lineage>
</organism>
<dbReference type="PRINTS" id="PR00024">
    <property type="entry name" value="HOMEOBOX"/>
</dbReference>
<dbReference type="PROSITE" id="PS50071">
    <property type="entry name" value="HOMEOBOX_2"/>
    <property type="match status" value="1"/>
</dbReference>
<dbReference type="SMART" id="SM00389">
    <property type="entry name" value="HOX"/>
    <property type="match status" value="1"/>
</dbReference>
<evidence type="ECO:0000256" key="2">
    <source>
        <dbReference type="ARBA" id="ARBA00023125"/>
    </source>
</evidence>
<sequence length="358" mass="41931">MDYQLRPNFLVAMVVAPELFDRNNAMNALKIVGEVLIGPLGVKTLDPRDLKYCGDYDNSNDSDNKELAHGANYHNGPEWLWPMGFYLEALLNFNDNRKQTIIYIESLLSNHFQYIETSDWFGLPELTNKEGTHCKDSCPIQAWSHSTLLQWRREAKRITDGFDSHDIPFPSFIANLAGKFSIENIMSGNTGNTDDSERHKSYNSSPMSAYKVNEDYCQQNCIDFINYCQYFQHLCDHKESESVSHINCESNKSNIFDSNVSIRRTRRHSIERKPRQAYNTKQLERLENEFQSDKYLSVSKRMELSIALNLTEVQIKTWFQNRRTKWKKQMNIYENNTPTNIIDKHREYISHSLRHCLL</sequence>
<evidence type="ECO:0000313" key="9">
    <source>
        <dbReference type="Proteomes" id="UP000728032"/>
    </source>
</evidence>
<gene>
    <name evidence="8" type="ORF">ONB1V03_LOCUS16203</name>
</gene>
<dbReference type="PROSITE" id="PS00027">
    <property type="entry name" value="HOMEOBOX_1"/>
    <property type="match status" value="1"/>
</dbReference>
<dbReference type="EMBL" id="OC932681">
    <property type="protein sequence ID" value="CAD7659608.1"/>
    <property type="molecule type" value="Genomic_DNA"/>
</dbReference>
<name>A0A7R9QWD3_9ACAR</name>
<dbReference type="InterPro" id="IPR017970">
    <property type="entry name" value="Homeobox_CS"/>
</dbReference>
<dbReference type="Proteomes" id="UP000728032">
    <property type="component" value="Unassembled WGS sequence"/>
</dbReference>
<dbReference type="GO" id="GO:0004134">
    <property type="term" value="F:4-alpha-glucanotransferase activity"/>
    <property type="evidence" value="ECO:0007669"/>
    <property type="project" value="InterPro"/>
</dbReference>
<keyword evidence="9" id="KW-1185">Reference proteome</keyword>
<dbReference type="PANTHER" id="PTHR10569">
    <property type="entry name" value="GLYCOGEN DEBRANCHING ENZYME"/>
    <property type="match status" value="1"/>
</dbReference>
<dbReference type="InterPro" id="IPR009057">
    <property type="entry name" value="Homeodomain-like_sf"/>
</dbReference>
<comment type="subcellular location">
    <subcellularLocation>
        <location evidence="1 5 6">Nucleus</location>
    </subcellularLocation>
</comment>
<evidence type="ECO:0000256" key="6">
    <source>
        <dbReference type="RuleBase" id="RU000682"/>
    </source>
</evidence>
<dbReference type="OrthoDB" id="6159439at2759"/>
<proteinExistence type="predicted"/>
<accession>A0A7R9QWD3</accession>
<dbReference type="Pfam" id="PF00046">
    <property type="entry name" value="Homeodomain"/>
    <property type="match status" value="1"/>
</dbReference>
<evidence type="ECO:0000313" key="8">
    <source>
        <dbReference type="EMBL" id="CAD7659608.1"/>
    </source>
</evidence>
<dbReference type="AlphaFoldDB" id="A0A7R9QWD3"/>
<reference evidence="8" key="1">
    <citation type="submission" date="2020-11" db="EMBL/GenBank/DDBJ databases">
        <authorList>
            <person name="Tran Van P."/>
        </authorList>
    </citation>
    <scope>NUCLEOTIDE SEQUENCE</scope>
</reference>
<evidence type="ECO:0000256" key="1">
    <source>
        <dbReference type="ARBA" id="ARBA00004123"/>
    </source>
</evidence>
<evidence type="ECO:0000259" key="7">
    <source>
        <dbReference type="PROSITE" id="PS50071"/>
    </source>
</evidence>
<dbReference type="InterPro" id="IPR010401">
    <property type="entry name" value="AGL/Gdb1"/>
</dbReference>
<dbReference type="InterPro" id="IPR032790">
    <property type="entry name" value="GDE_C"/>
</dbReference>
<keyword evidence="4 5" id="KW-0539">Nucleus</keyword>
<dbReference type="Gene3D" id="1.10.10.60">
    <property type="entry name" value="Homeodomain-like"/>
    <property type="match status" value="1"/>
</dbReference>